<dbReference type="InterPro" id="IPR040218">
    <property type="entry name" value="SLC7A6OS"/>
</dbReference>
<evidence type="ECO:0000259" key="11">
    <source>
        <dbReference type="Pfam" id="PF08574"/>
    </source>
</evidence>
<dbReference type="AlphaFoldDB" id="A0AAD5UMI4"/>
<dbReference type="PANTHER" id="PTHR31196">
    <property type="entry name" value="RNA POLYMERASE II NUCLEAR LOCALIZATION PROTEIN SLC7A6OS-RELATED"/>
    <property type="match status" value="1"/>
</dbReference>
<protein>
    <recommendedName>
        <fullName evidence="5">Probable RNA polymerase II nuclear localization protein SLC7A6OS</fullName>
    </recommendedName>
</protein>
<comment type="caution">
    <text evidence="12">The sequence shown here is derived from an EMBL/GenBank/DDBJ whole genome shotgun (WGS) entry which is preliminary data.</text>
</comment>
<dbReference type="Proteomes" id="UP001210925">
    <property type="component" value="Unassembled WGS sequence"/>
</dbReference>
<dbReference type="GO" id="GO:0032502">
    <property type="term" value="P:developmental process"/>
    <property type="evidence" value="ECO:0007669"/>
    <property type="project" value="TreeGrafter"/>
</dbReference>
<evidence type="ECO:0000313" key="13">
    <source>
        <dbReference type="Proteomes" id="UP001210925"/>
    </source>
</evidence>
<dbReference type="GO" id="GO:0005634">
    <property type="term" value="C:nucleus"/>
    <property type="evidence" value="ECO:0007669"/>
    <property type="project" value="UniProtKB-SubCell"/>
</dbReference>
<evidence type="ECO:0000256" key="8">
    <source>
        <dbReference type="ARBA" id="ARBA00022927"/>
    </source>
</evidence>
<evidence type="ECO:0000256" key="1">
    <source>
        <dbReference type="ARBA" id="ARBA00003202"/>
    </source>
</evidence>
<comment type="similarity">
    <text evidence="4">Belongs to the IWR1/SLC7A6OS family.</text>
</comment>
<keyword evidence="9" id="KW-0539">Nucleus</keyword>
<evidence type="ECO:0000313" key="12">
    <source>
        <dbReference type="EMBL" id="KAJ3262006.1"/>
    </source>
</evidence>
<keyword evidence="6" id="KW-0813">Transport</keyword>
<proteinExistence type="inferred from homology"/>
<feature type="domain" description="Transcription factor Iwr1" evidence="11">
    <location>
        <begin position="151"/>
        <end position="214"/>
    </location>
</feature>
<accession>A0AAD5UMI4</accession>
<feature type="region of interest" description="Disordered" evidence="10">
    <location>
        <begin position="189"/>
        <end position="237"/>
    </location>
</feature>
<keyword evidence="7" id="KW-0963">Cytoplasm</keyword>
<dbReference type="GO" id="GO:0015031">
    <property type="term" value="P:protein transport"/>
    <property type="evidence" value="ECO:0007669"/>
    <property type="project" value="UniProtKB-KW"/>
</dbReference>
<name>A0AAD5UMI4_9FUNG</name>
<dbReference type="EMBL" id="JADGKB010000003">
    <property type="protein sequence ID" value="KAJ3262006.1"/>
    <property type="molecule type" value="Genomic_DNA"/>
</dbReference>
<dbReference type="GO" id="GO:0005737">
    <property type="term" value="C:cytoplasm"/>
    <property type="evidence" value="ECO:0007669"/>
    <property type="project" value="UniProtKB-SubCell"/>
</dbReference>
<evidence type="ECO:0000256" key="4">
    <source>
        <dbReference type="ARBA" id="ARBA00010218"/>
    </source>
</evidence>
<evidence type="ECO:0000256" key="10">
    <source>
        <dbReference type="SAM" id="MobiDB-lite"/>
    </source>
</evidence>
<evidence type="ECO:0000256" key="7">
    <source>
        <dbReference type="ARBA" id="ARBA00022490"/>
    </source>
</evidence>
<dbReference type="InterPro" id="IPR013883">
    <property type="entry name" value="TF_Iwr1_dom"/>
</dbReference>
<organism evidence="12 13">
    <name type="scientific">Boothiomyces macroporosus</name>
    <dbReference type="NCBI Taxonomy" id="261099"/>
    <lineage>
        <taxon>Eukaryota</taxon>
        <taxon>Fungi</taxon>
        <taxon>Fungi incertae sedis</taxon>
        <taxon>Chytridiomycota</taxon>
        <taxon>Chytridiomycota incertae sedis</taxon>
        <taxon>Chytridiomycetes</taxon>
        <taxon>Rhizophydiales</taxon>
        <taxon>Terramycetaceae</taxon>
        <taxon>Boothiomyces</taxon>
    </lineage>
</organism>
<dbReference type="Pfam" id="PF08574">
    <property type="entry name" value="Iwr1"/>
    <property type="match status" value="1"/>
</dbReference>
<evidence type="ECO:0000256" key="5">
    <source>
        <dbReference type="ARBA" id="ARBA00017036"/>
    </source>
</evidence>
<evidence type="ECO:0000256" key="2">
    <source>
        <dbReference type="ARBA" id="ARBA00004123"/>
    </source>
</evidence>
<sequence length="237" mass="27580">MTDVDKSNQMKTTIIRVKRKRFEDPVDTLLVAQETVDKKLKSIHEAKVFKFVESIETQGLQQPHLQNTLTKARESIKQTISMEKRKEILSAKRLKQAQEARFKIIETNRNIDNVHLIDVTRDEDYGLDEVTLNLMPMVREHLAITEPEKHNDFVYDLYYHDVSAPVADALETNVGTLGMNEDGEIFLDDAPDSEYDSEDSNAEDYYKNDYPDEDSEDEFQYQQESDALSSEDDYEHY</sequence>
<dbReference type="PANTHER" id="PTHR31196:SF2">
    <property type="entry name" value="RNA POLYMERASE II NUCLEAR LOCALIZATION PROTEIN SLC7A6OS-RELATED"/>
    <property type="match status" value="1"/>
</dbReference>
<reference evidence="12" key="1">
    <citation type="submission" date="2020-05" db="EMBL/GenBank/DDBJ databases">
        <title>Phylogenomic resolution of chytrid fungi.</title>
        <authorList>
            <person name="Stajich J.E."/>
            <person name="Amses K."/>
            <person name="Simmons R."/>
            <person name="Seto K."/>
            <person name="Myers J."/>
            <person name="Bonds A."/>
            <person name="Quandt C.A."/>
            <person name="Barry K."/>
            <person name="Liu P."/>
            <person name="Grigoriev I."/>
            <person name="Longcore J.E."/>
            <person name="James T.Y."/>
        </authorList>
    </citation>
    <scope>NUCLEOTIDE SEQUENCE</scope>
    <source>
        <strain evidence="12">PLAUS21</strain>
    </source>
</reference>
<gene>
    <name evidence="12" type="ORF">HK103_003849</name>
</gene>
<keyword evidence="8" id="KW-0653">Protein transport</keyword>
<keyword evidence="13" id="KW-1185">Reference proteome</keyword>
<feature type="compositionally biased region" description="Acidic residues" evidence="10">
    <location>
        <begin position="189"/>
        <end position="202"/>
    </location>
</feature>
<evidence type="ECO:0000256" key="3">
    <source>
        <dbReference type="ARBA" id="ARBA00004496"/>
    </source>
</evidence>
<comment type="function">
    <text evidence="1">Directs RNA polymerase II nuclear import.</text>
</comment>
<evidence type="ECO:0000256" key="9">
    <source>
        <dbReference type="ARBA" id="ARBA00023242"/>
    </source>
</evidence>
<evidence type="ECO:0000256" key="6">
    <source>
        <dbReference type="ARBA" id="ARBA00022448"/>
    </source>
</evidence>
<comment type="subcellular location">
    <subcellularLocation>
        <location evidence="3">Cytoplasm</location>
    </subcellularLocation>
    <subcellularLocation>
        <location evidence="2">Nucleus</location>
    </subcellularLocation>
</comment>